<dbReference type="Gene3D" id="3.40.50.1820">
    <property type="entry name" value="alpha/beta hydrolase"/>
    <property type="match status" value="1"/>
</dbReference>
<dbReference type="InterPro" id="IPR010497">
    <property type="entry name" value="Epoxide_hydro_N"/>
</dbReference>
<dbReference type="RefSeq" id="WP_021228533.1">
    <property type="nucleotide sequence ID" value="NZ_ATDP01000109.1"/>
</dbReference>
<proteinExistence type="inferred from homology"/>
<evidence type="ECO:0000256" key="4">
    <source>
        <dbReference type="PIRSR" id="PIRSR001112-1"/>
    </source>
</evidence>
<evidence type="ECO:0000313" key="7">
    <source>
        <dbReference type="Proteomes" id="UP000015531"/>
    </source>
</evidence>
<evidence type="ECO:0000256" key="2">
    <source>
        <dbReference type="ARBA" id="ARBA00022797"/>
    </source>
</evidence>
<gene>
    <name evidence="6" type="ORF">RLDS_25480</name>
</gene>
<evidence type="ECO:0000256" key="1">
    <source>
        <dbReference type="ARBA" id="ARBA00010088"/>
    </source>
</evidence>
<keyword evidence="7" id="KW-1185">Reference proteome</keyword>
<sequence>MTNEAHDAQIMPFKISIPEDEIRDLHERLDRIRWPEPETVADWSQGVPIADMRALVDYWRHHYDWRRCEKTFNALPQFKTTLDGLDIYFLHIRSSNADALPLILTHGWPGSVLEFLKTIGPLSEPQDFGGDAADAFHLVIPALPGYGFSDKPTGTGWGLERIASNWHLLMQRLGYHEYVAQGGDWGSAVTHTLARQKPDGLKAIHTNLPVVMPPPPYENLNAEEAAMLAAMGHYQRWESGYSTQQMSRPQTLGYGLADSPVGQAAWIFEKLQSWADCAGNPLNIFSYDEILDSIMMYWLPNCGASSARLYWESFDGAFVVNEPVAVPCGYSVFPKEIYKAPRSWAERCTPQLIHWNELEKGGHFAAFEQPELFVEEVRICFRQIR</sequence>
<dbReference type="PANTHER" id="PTHR21661:SF35">
    <property type="entry name" value="EPOXIDE HYDROLASE"/>
    <property type="match status" value="1"/>
</dbReference>
<dbReference type="Proteomes" id="UP000015531">
    <property type="component" value="Unassembled WGS sequence"/>
</dbReference>
<keyword evidence="2" id="KW-0058">Aromatic hydrocarbons catabolism</keyword>
<protein>
    <recommendedName>
        <fullName evidence="5">Epoxide hydrolase N-terminal domain-containing protein</fullName>
    </recommendedName>
</protein>
<dbReference type="InterPro" id="IPR029058">
    <property type="entry name" value="AB_hydrolase_fold"/>
</dbReference>
<dbReference type="EMBL" id="ATDP01000109">
    <property type="protein sequence ID" value="EQB10790.1"/>
    <property type="molecule type" value="Genomic_DNA"/>
</dbReference>
<dbReference type="OrthoDB" id="27092at2"/>
<feature type="active site" description="Proton acceptor" evidence="4">
    <location>
        <position position="363"/>
    </location>
</feature>
<keyword evidence="3" id="KW-0378">Hydrolase</keyword>
<accession>T0IGJ3</accession>
<dbReference type="SUPFAM" id="SSF53474">
    <property type="entry name" value="alpha/beta-Hydrolases"/>
    <property type="match status" value="1"/>
</dbReference>
<dbReference type="Pfam" id="PF06441">
    <property type="entry name" value="EHN"/>
    <property type="match status" value="1"/>
</dbReference>
<dbReference type="PATRIC" id="fig|1331060.3.peg.4953"/>
<dbReference type="InterPro" id="IPR000639">
    <property type="entry name" value="Epox_hydrolase-like"/>
</dbReference>
<evidence type="ECO:0000313" key="6">
    <source>
        <dbReference type="EMBL" id="EQB10790.1"/>
    </source>
</evidence>
<comment type="similarity">
    <text evidence="1">Belongs to the peptidase S33 family.</text>
</comment>
<dbReference type="PIRSF" id="PIRSF001112">
    <property type="entry name" value="Epoxide_hydrolase"/>
    <property type="match status" value="1"/>
</dbReference>
<dbReference type="eggNOG" id="COG0596">
    <property type="taxonomic scope" value="Bacteria"/>
</dbReference>
<dbReference type="GO" id="GO:0004301">
    <property type="term" value="F:epoxide hydrolase activity"/>
    <property type="evidence" value="ECO:0007669"/>
    <property type="project" value="TreeGrafter"/>
</dbReference>
<dbReference type="GO" id="GO:0097176">
    <property type="term" value="P:epoxide metabolic process"/>
    <property type="evidence" value="ECO:0007669"/>
    <property type="project" value="TreeGrafter"/>
</dbReference>
<comment type="caution">
    <text evidence="6">The sequence shown here is derived from an EMBL/GenBank/DDBJ whole genome shotgun (WGS) entry which is preliminary data.</text>
</comment>
<reference evidence="6 7" key="1">
    <citation type="journal article" date="2013" name="Genome Announc.">
        <title>Draft Genome Sequence of Sphingobium lactosutens Strain DS20T, Isolated from a Hexachlorocyclohexane Dumpsite.</title>
        <authorList>
            <person name="Kumar R."/>
            <person name="Dwivedi V."/>
            <person name="Negi V."/>
            <person name="Khurana J.P."/>
            <person name="Lal R."/>
        </authorList>
    </citation>
    <scope>NUCLEOTIDE SEQUENCE [LARGE SCALE GENOMIC DNA]</scope>
    <source>
        <strain evidence="6 7">DS20</strain>
    </source>
</reference>
<dbReference type="InterPro" id="IPR016292">
    <property type="entry name" value="Epoxide_hydrolase"/>
</dbReference>
<feature type="active site" description="Nucleophile" evidence="4">
    <location>
        <position position="184"/>
    </location>
</feature>
<dbReference type="PANTHER" id="PTHR21661">
    <property type="entry name" value="EPOXIDE HYDROLASE 1-RELATED"/>
    <property type="match status" value="1"/>
</dbReference>
<evidence type="ECO:0000256" key="3">
    <source>
        <dbReference type="ARBA" id="ARBA00022801"/>
    </source>
</evidence>
<dbReference type="PRINTS" id="PR00412">
    <property type="entry name" value="EPOXHYDRLASE"/>
</dbReference>
<evidence type="ECO:0000259" key="5">
    <source>
        <dbReference type="Pfam" id="PF06441"/>
    </source>
</evidence>
<dbReference type="AlphaFoldDB" id="T0IGJ3"/>
<feature type="domain" description="Epoxide hydrolase N-terminal" evidence="5">
    <location>
        <begin position="11"/>
        <end position="115"/>
    </location>
</feature>
<feature type="active site" description="Proton donor" evidence="4">
    <location>
        <position position="310"/>
    </location>
</feature>
<organism evidence="6 7">
    <name type="scientific">Sphingobium lactosutens DS20</name>
    <dbReference type="NCBI Taxonomy" id="1331060"/>
    <lineage>
        <taxon>Bacteria</taxon>
        <taxon>Pseudomonadati</taxon>
        <taxon>Pseudomonadota</taxon>
        <taxon>Alphaproteobacteria</taxon>
        <taxon>Sphingomonadales</taxon>
        <taxon>Sphingomonadaceae</taxon>
        <taxon>Sphingobium</taxon>
    </lineage>
</organism>
<name>T0IGJ3_9SPHN</name>